<sequence>MTIDEYAAWAATIAKVEEHPSNERLSYLGLGLAGESGEVADHIKKLLRDGWLDQAGLVDELGDVIYYWACLCAATGQTPSELLKKSAARINRRLSEAASR</sequence>
<reference evidence="2 3" key="1">
    <citation type="submission" date="2016-02" db="EMBL/GenBank/DDBJ databases">
        <title>Draft genome sequence of the strain BR 10247T Bradyrhizobium neotropicale isolated from nodules of Centrolobium paraense.</title>
        <authorList>
            <person name="Simoes-Araujo J.L."/>
            <person name="Barauna A.C."/>
            <person name="Silva K."/>
            <person name="Zilli J.E."/>
        </authorList>
    </citation>
    <scope>NUCLEOTIDE SEQUENCE [LARGE SCALE GENOMIC DNA]</scope>
    <source>
        <strain evidence="2 3">BR 10247</strain>
    </source>
</reference>
<accession>A0A176Z3A0</accession>
<dbReference type="SUPFAM" id="SSF101386">
    <property type="entry name" value="all-alpha NTP pyrophosphatases"/>
    <property type="match status" value="1"/>
</dbReference>
<dbReference type="InterPro" id="IPR004518">
    <property type="entry name" value="MazG-like_dom"/>
</dbReference>
<dbReference type="InterPro" id="IPR011379">
    <property type="entry name" value="MazG-related_GP37"/>
</dbReference>
<name>A0A176Z3A0_9BRAD</name>
<keyword evidence="3" id="KW-1185">Reference proteome</keyword>
<comment type="caution">
    <text evidence="2">The sequence shown here is derived from an EMBL/GenBank/DDBJ whole genome shotgun (WGS) entry which is preliminary data.</text>
</comment>
<protein>
    <submittedName>
        <fullName evidence="2">Pyrophosphatase</fullName>
    </submittedName>
</protein>
<evidence type="ECO:0000313" key="3">
    <source>
        <dbReference type="Proteomes" id="UP000077173"/>
    </source>
</evidence>
<dbReference type="EMBL" id="LSEF01000073">
    <property type="protein sequence ID" value="OAF13874.1"/>
    <property type="molecule type" value="Genomic_DNA"/>
</dbReference>
<dbReference type="Gene3D" id="1.10.287.1080">
    <property type="entry name" value="MazG-like"/>
    <property type="match status" value="1"/>
</dbReference>
<gene>
    <name evidence="2" type="ORF">AXW67_17990</name>
</gene>
<proteinExistence type="predicted"/>
<dbReference type="Pfam" id="PF03819">
    <property type="entry name" value="MazG"/>
    <property type="match status" value="1"/>
</dbReference>
<evidence type="ECO:0000313" key="2">
    <source>
        <dbReference type="EMBL" id="OAF13874.1"/>
    </source>
</evidence>
<dbReference type="Proteomes" id="UP000077173">
    <property type="component" value="Unassembled WGS sequence"/>
</dbReference>
<organism evidence="2 3">
    <name type="scientific">Bradyrhizobium neotropicale</name>
    <dbReference type="NCBI Taxonomy" id="1497615"/>
    <lineage>
        <taxon>Bacteria</taxon>
        <taxon>Pseudomonadati</taxon>
        <taxon>Pseudomonadota</taxon>
        <taxon>Alphaproteobacteria</taxon>
        <taxon>Hyphomicrobiales</taxon>
        <taxon>Nitrobacteraceae</taxon>
        <taxon>Bradyrhizobium</taxon>
    </lineage>
</organism>
<dbReference type="AlphaFoldDB" id="A0A176Z3A0"/>
<dbReference type="RefSeq" id="WP_027551574.1">
    <property type="nucleotide sequence ID" value="NZ_LSEF01000073.1"/>
</dbReference>
<dbReference type="CDD" id="cd11541">
    <property type="entry name" value="NTP-PPase_u4"/>
    <property type="match status" value="1"/>
</dbReference>
<evidence type="ECO:0000259" key="1">
    <source>
        <dbReference type="Pfam" id="PF03819"/>
    </source>
</evidence>
<dbReference type="PIRSF" id="PIRSF006639">
    <property type="entry name" value="UCP006639_pph"/>
    <property type="match status" value="1"/>
</dbReference>
<feature type="domain" description="NTP pyrophosphohydrolase MazG-like" evidence="1">
    <location>
        <begin position="30"/>
        <end position="75"/>
    </location>
</feature>